<name>A0A136Q6J0_9FIRM</name>
<dbReference type="Proteomes" id="UP000070366">
    <property type="component" value="Unassembled WGS sequence"/>
</dbReference>
<dbReference type="AlphaFoldDB" id="A0A136Q6J0"/>
<dbReference type="EMBL" id="LSZW01000047">
    <property type="protein sequence ID" value="KXK66239.1"/>
    <property type="molecule type" value="Genomic_DNA"/>
</dbReference>
<protein>
    <submittedName>
        <fullName evidence="1">Uncharacterized protein</fullName>
    </submittedName>
</protein>
<proteinExistence type="predicted"/>
<gene>
    <name evidence="1" type="ORF">HMPREF3293_00976</name>
</gene>
<reference evidence="1 2" key="1">
    <citation type="submission" date="2016-02" db="EMBL/GenBank/DDBJ databases">
        <authorList>
            <person name="Wen L."/>
            <person name="He K."/>
            <person name="Yang H."/>
        </authorList>
    </citation>
    <scope>NUCLEOTIDE SEQUENCE [LARGE SCALE GENOMIC DNA]</scope>
    <source>
        <strain evidence="1 2">DSM 22607</strain>
    </source>
</reference>
<accession>A0A136Q6J0</accession>
<organism evidence="1 2">
    <name type="scientific">Christensenella minuta</name>
    <dbReference type="NCBI Taxonomy" id="626937"/>
    <lineage>
        <taxon>Bacteria</taxon>
        <taxon>Bacillati</taxon>
        <taxon>Bacillota</taxon>
        <taxon>Clostridia</taxon>
        <taxon>Christensenellales</taxon>
        <taxon>Christensenellaceae</taxon>
        <taxon>Christensenella</taxon>
    </lineage>
</organism>
<sequence>MNRDKKLQPMGCSFLRPFNKMRCTDARRKCIPCKEEKWTAERNRPKGLTVSAEDRP</sequence>
<comment type="caution">
    <text evidence="1">The sequence shown here is derived from an EMBL/GenBank/DDBJ whole genome shotgun (WGS) entry which is preliminary data.</text>
</comment>
<evidence type="ECO:0000313" key="2">
    <source>
        <dbReference type="Proteomes" id="UP000070366"/>
    </source>
</evidence>
<keyword evidence="2" id="KW-1185">Reference proteome</keyword>
<evidence type="ECO:0000313" key="1">
    <source>
        <dbReference type="EMBL" id="KXK66239.1"/>
    </source>
</evidence>